<dbReference type="GO" id="GO:0005634">
    <property type="term" value="C:nucleus"/>
    <property type="evidence" value="ECO:0007669"/>
    <property type="project" value="TreeGrafter"/>
</dbReference>
<evidence type="ECO:0008006" key="4">
    <source>
        <dbReference type="Google" id="ProtNLM"/>
    </source>
</evidence>
<accession>A0AAN7VLQ3</accession>
<organism evidence="2 3">
    <name type="scientific">Pyrocoelia pectoralis</name>
    <dbReference type="NCBI Taxonomy" id="417401"/>
    <lineage>
        <taxon>Eukaryota</taxon>
        <taxon>Metazoa</taxon>
        <taxon>Ecdysozoa</taxon>
        <taxon>Arthropoda</taxon>
        <taxon>Hexapoda</taxon>
        <taxon>Insecta</taxon>
        <taxon>Pterygota</taxon>
        <taxon>Neoptera</taxon>
        <taxon>Endopterygota</taxon>
        <taxon>Coleoptera</taxon>
        <taxon>Polyphaga</taxon>
        <taxon>Elateriformia</taxon>
        <taxon>Elateroidea</taxon>
        <taxon>Lampyridae</taxon>
        <taxon>Lampyrinae</taxon>
        <taxon>Pyrocoelia</taxon>
    </lineage>
</organism>
<dbReference type="AlphaFoldDB" id="A0AAN7VLQ3"/>
<evidence type="ECO:0000256" key="1">
    <source>
        <dbReference type="ARBA" id="ARBA00010105"/>
    </source>
</evidence>
<comment type="caution">
    <text evidence="2">The sequence shown here is derived from an EMBL/GenBank/DDBJ whole genome shotgun (WGS) entry which is preliminary data.</text>
</comment>
<protein>
    <recommendedName>
        <fullName evidence="4">MYG1 protein</fullName>
    </recommendedName>
</protein>
<dbReference type="InterPro" id="IPR003226">
    <property type="entry name" value="MYG1_exonuclease"/>
</dbReference>
<name>A0AAN7VLQ3_9COLE</name>
<sequence length="369" mass="41508">MAFNKISSKFLNYPITTATQIWKGFYKMASDSKSARLILKIGTHSGVFHCDEALACFMLKQLPEYKDAEIIRTRDQSILDTCDTVVDVGGVYNPKTSRFDHHQRGFVETLSTVRPDLAKNKNIKLSSAGLIYAHFGMQVLSEILTQNKCDISTAQLSAIYLHVYDKFIEEIDAIDNGAPICPNGQPLYHLNTHVSERVHKINPKWNSKETTSTDKLFQRAMELVGGEFVETILEAGSVWWPGRVIVLNAIQNRDTVYKTGEIIELSERCPWVEHLFNLEEDLGIPGHIKFVLFLDRDGTCRVQSVPVVPGSFICRNFLHEDWRGIKEDELTNICGIKGSTFCHHTGFIGGNKTRDGALQMAIKSLHSCG</sequence>
<dbReference type="PANTHER" id="PTHR11215">
    <property type="entry name" value="METAL DEPENDENT HYDROLASE - RELATED"/>
    <property type="match status" value="1"/>
</dbReference>
<dbReference type="Proteomes" id="UP001329430">
    <property type="component" value="Chromosome 2"/>
</dbReference>
<dbReference type="PANTHER" id="PTHR11215:SF1">
    <property type="entry name" value="MYG1 EXONUCLEASE"/>
    <property type="match status" value="1"/>
</dbReference>
<dbReference type="EMBL" id="JAVRBK010000002">
    <property type="protein sequence ID" value="KAK5647651.1"/>
    <property type="molecule type" value="Genomic_DNA"/>
</dbReference>
<evidence type="ECO:0000313" key="3">
    <source>
        <dbReference type="Proteomes" id="UP001329430"/>
    </source>
</evidence>
<dbReference type="GO" id="GO:0005737">
    <property type="term" value="C:cytoplasm"/>
    <property type="evidence" value="ECO:0007669"/>
    <property type="project" value="TreeGrafter"/>
</dbReference>
<comment type="similarity">
    <text evidence="1">Belongs to the MYG1 family.</text>
</comment>
<keyword evidence="3" id="KW-1185">Reference proteome</keyword>
<dbReference type="Pfam" id="PF03690">
    <property type="entry name" value="MYG1_exonuc"/>
    <property type="match status" value="1"/>
</dbReference>
<evidence type="ECO:0000313" key="2">
    <source>
        <dbReference type="EMBL" id="KAK5647651.1"/>
    </source>
</evidence>
<gene>
    <name evidence="2" type="ORF">RI129_002543</name>
</gene>
<reference evidence="2 3" key="1">
    <citation type="journal article" date="2024" name="Insects">
        <title>An Improved Chromosome-Level Genome Assembly of the Firefly Pyrocoelia pectoralis.</title>
        <authorList>
            <person name="Fu X."/>
            <person name="Meyer-Rochow V.B."/>
            <person name="Ballantyne L."/>
            <person name="Zhu X."/>
        </authorList>
    </citation>
    <scope>NUCLEOTIDE SEQUENCE [LARGE SCALE GENOMIC DNA]</scope>
    <source>
        <strain evidence="2">XCY_ONT2</strain>
    </source>
</reference>
<proteinExistence type="inferred from homology"/>